<keyword evidence="3" id="KW-1185">Reference proteome</keyword>
<proteinExistence type="predicted"/>
<organism evidence="2 3">
    <name type="scientific">Orbilia blumenaviensis</name>
    <dbReference type="NCBI Taxonomy" id="1796055"/>
    <lineage>
        <taxon>Eukaryota</taxon>
        <taxon>Fungi</taxon>
        <taxon>Dikarya</taxon>
        <taxon>Ascomycota</taxon>
        <taxon>Pezizomycotina</taxon>
        <taxon>Orbiliomycetes</taxon>
        <taxon>Orbiliales</taxon>
        <taxon>Orbiliaceae</taxon>
        <taxon>Orbilia</taxon>
    </lineage>
</organism>
<protein>
    <recommendedName>
        <fullName evidence="1">F-box domain-containing protein</fullName>
    </recommendedName>
</protein>
<dbReference type="SUPFAM" id="SSF81383">
    <property type="entry name" value="F-box domain"/>
    <property type="match status" value="1"/>
</dbReference>
<dbReference type="Pfam" id="PF12937">
    <property type="entry name" value="F-box-like"/>
    <property type="match status" value="1"/>
</dbReference>
<dbReference type="Proteomes" id="UP001373714">
    <property type="component" value="Unassembled WGS sequence"/>
</dbReference>
<sequence length="300" mass="34462">MPADPSSRALLSTLPTEVLEEIFLYIPAVDLQTTCRRVCKSWCSIISTSTPVKYYSTTGLYMPTTTKNPPSYSETQLFTPFFLKIVESAWKELAPLCVKYPEPKDYSNDQERYIVSTALAKEIERVYHRYIRIFKVVRFINPQYRFMRSRVVTNNWDFVRRRSDILSDLDDGVALHTAGEGEGEREGGRREVEEAISCIKHSGPDSLSPREAGQLIFLCRFAFTRVPYIEGHRQVALKDIKSYLMMKVQCVPIGVEPGAENEEVIVRQTLAFMNFNNCKLDVINYESYRASVPDAVFYLL</sequence>
<dbReference type="Gene3D" id="1.20.1280.50">
    <property type="match status" value="1"/>
</dbReference>
<evidence type="ECO:0000313" key="2">
    <source>
        <dbReference type="EMBL" id="KAK6358690.1"/>
    </source>
</evidence>
<gene>
    <name evidence="2" type="ORF">TWF730_008013</name>
</gene>
<evidence type="ECO:0000259" key="1">
    <source>
        <dbReference type="PROSITE" id="PS50181"/>
    </source>
</evidence>
<feature type="domain" description="F-box" evidence="1">
    <location>
        <begin position="8"/>
        <end position="58"/>
    </location>
</feature>
<comment type="caution">
    <text evidence="2">The sequence shown here is derived from an EMBL/GenBank/DDBJ whole genome shotgun (WGS) entry which is preliminary data.</text>
</comment>
<dbReference type="EMBL" id="JAVHNS010000004">
    <property type="protein sequence ID" value="KAK6358690.1"/>
    <property type="molecule type" value="Genomic_DNA"/>
</dbReference>
<dbReference type="InterPro" id="IPR036047">
    <property type="entry name" value="F-box-like_dom_sf"/>
</dbReference>
<evidence type="ECO:0000313" key="3">
    <source>
        <dbReference type="Proteomes" id="UP001373714"/>
    </source>
</evidence>
<accession>A0AAV9VG23</accession>
<dbReference type="InterPro" id="IPR001810">
    <property type="entry name" value="F-box_dom"/>
</dbReference>
<dbReference type="PROSITE" id="PS50181">
    <property type="entry name" value="FBOX"/>
    <property type="match status" value="1"/>
</dbReference>
<dbReference type="SMART" id="SM00256">
    <property type="entry name" value="FBOX"/>
    <property type="match status" value="1"/>
</dbReference>
<reference evidence="2 3" key="1">
    <citation type="submission" date="2019-10" db="EMBL/GenBank/DDBJ databases">
        <authorList>
            <person name="Palmer J.M."/>
        </authorList>
    </citation>
    <scope>NUCLEOTIDE SEQUENCE [LARGE SCALE GENOMIC DNA]</scope>
    <source>
        <strain evidence="2 3">TWF730</strain>
    </source>
</reference>
<name>A0AAV9VG23_9PEZI</name>
<dbReference type="AlphaFoldDB" id="A0AAV9VG23"/>